<gene>
    <name evidence="1" type="ORF">COS11_05320</name>
</gene>
<reference evidence="2" key="1">
    <citation type="submission" date="2017-09" db="EMBL/GenBank/DDBJ databases">
        <title>Depth-based differentiation of microbial function through sediment-hosted aquifers and enrichment of novel symbionts in the deep terrestrial subsurface.</title>
        <authorList>
            <person name="Probst A.J."/>
            <person name="Ladd B."/>
            <person name="Jarett J.K."/>
            <person name="Geller-Mcgrath D.E."/>
            <person name="Sieber C.M.K."/>
            <person name="Emerson J.B."/>
            <person name="Anantharaman K."/>
            <person name="Thomas B.C."/>
            <person name="Malmstrom R."/>
            <person name="Stieglmeier M."/>
            <person name="Klingl A."/>
            <person name="Woyke T."/>
            <person name="Ryan C.M."/>
            <person name="Banfield J.F."/>
        </authorList>
    </citation>
    <scope>NUCLEOTIDE SEQUENCE [LARGE SCALE GENOMIC DNA]</scope>
</reference>
<name>A0A2M7E7X1_9BACT</name>
<protein>
    <recommendedName>
        <fullName evidence="3">4Fe-4S ferredoxin-type domain-containing protein</fullName>
    </recommendedName>
</protein>
<evidence type="ECO:0008006" key="3">
    <source>
        <dbReference type="Google" id="ProtNLM"/>
    </source>
</evidence>
<dbReference type="EMBL" id="PETL01000253">
    <property type="protein sequence ID" value="PIV63840.1"/>
    <property type="molecule type" value="Genomic_DNA"/>
</dbReference>
<dbReference type="Proteomes" id="UP000228886">
    <property type="component" value="Unassembled WGS sequence"/>
</dbReference>
<sequence>MYGISKFPLTYVSSPQGERMEVRGLIYCQRGFCRLFCPLGAIFSLFNGFSLLKPKAKGCPIKICKNPDSFDCIRCLDCVKK</sequence>
<dbReference type="AlphaFoldDB" id="A0A2M7E7X1"/>
<organism evidence="1 2">
    <name type="scientific">bacterium (Candidatus Ratteibacteria) CG01_land_8_20_14_3_00_40_19</name>
    <dbReference type="NCBI Taxonomy" id="2014290"/>
    <lineage>
        <taxon>Bacteria</taxon>
        <taxon>Candidatus Ratteibacteria</taxon>
    </lineage>
</organism>
<evidence type="ECO:0000313" key="2">
    <source>
        <dbReference type="Proteomes" id="UP000228886"/>
    </source>
</evidence>
<comment type="caution">
    <text evidence="1">The sequence shown here is derived from an EMBL/GenBank/DDBJ whole genome shotgun (WGS) entry which is preliminary data.</text>
</comment>
<proteinExistence type="predicted"/>
<evidence type="ECO:0000313" key="1">
    <source>
        <dbReference type="EMBL" id="PIV63840.1"/>
    </source>
</evidence>
<accession>A0A2M7E7X1</accession>